<feature type="domain" description="Zinc finger DksA/TraR C4-type" evidence="6">
    <location>
        <begin position="82"/>
        <end position="110"/>
    </location>
</feature>
<keyword evidence="3" id="KW-0862">Zinc</keyword>
<dbReference type="Gene3D" id="1.20.120.910">
    <property type="entry name" value="DksA, coiled-coil domain"/>
    <property type="match status" value="1"/>
</dbReference>
<dbReference type="PROSITE" id="PS51128">
    <property type="entry name" value="ZF_DKSA_2"/>
    <property type="match status" value="1"/>
</dbReference>
<comment type="caution">
    <text evidence="7">The sequence shown here is derived from an EMBL/GenBank/DDBJ whole genome shotgun (WGS) entry which is preliminary data.</text>
</comment>
<protein>
    <submittedName>
        <fullName evidence="7">Molecular chaperone DnaK</fullName>
    </submittedName>
</protein>
<accession>A0A2V1HNI8</accession>
<sequence>MDATTLRAALTEAAIGTEQLLRSLGADIASIVDARRDTSTDDEHDPEGSTLAYERSQADALRAGALARLDDIQLAFQRVDRGDFGRCEVCGRPIPDERLELRPWTNRCVDHA</sequence>
<evidence type="ECO:0000256" key="5">
    <source>
        <dbReference type="SAM" id="MobiDB-lite"/>
    </source>
</evidence>
<organism evidence="7 8">
    <name type="scientific">Amnibacterium flavum</name>
    <dbReference type="NCBI Taxonomy" id="2173173"/>
    <lineage>
        <taxon>Bacteria</taxon>
        <taxon>Bacillati</taxon>
        <taxon>Actinomycetota</taxon>
        <taxon>Actinomycetes</taxon>
        <taxon>Micrococcales</taxon>
        <taxon>Microbacteriaceae</taxon>
        <taxon>Amnibacterium</taxon>
    </lineage>
</organism>
<evidence type="ECO:0000313" key="7">
    <source>
        <dbReference type="EMBL" id="PVZ94156.1"/>
    </source>
</evidence>
<dbReference type="PANTHER" id="PTHR33823:SF4">
    <property type="entry name" value="GENERAL STRESS PROTEIN 16O"/>
    <property type="match status" value="1"/>
</dbReference>
<reference evidence="7 8" key="1">
    <citation type="submission" date="2018-05" db="EMBL/GenBank/DDBJ databases">
        <title>Amnibacterium sp. M8JJ-5, whole genome shotgun sequence.</title>
        <authorList>
            <person name="Tuo L."/>
        </authorList>
    </citation>
    <scope>NUCLEOTIDE SEQUENCE [LARGE SCALE GENOMIC DNA]</scope>
    <source>
        <strain evidence="7 8">M8JJ-5</strain>
    </source>
</reference>
<dbReference type="PANTHER" id="PTHR33823">
    <property type="entry name" value="RNA POLYMERASE-BINDING TRANSCRIPTION FACTOR DKSA-RELATED"/>
    <property type="match status" value="1"/>
</dbReference>
<dbReference type="RefSeq" id="WP_116756670.1">
    <property type="nucleotide sequence ID" value="NZ_JBHUEX010000001.1"/>
</dbReference>
<gene>
    <name evidence="7" type="ORF">DDQ50_10445</name>
</gene>
<keyword evidence="2" id="KW-0863">Zinc-finger</keyword>
<dbReference type="SUPFAM" id="SSF57716">
    <property type="entry name" value="Glucocorticoid receptor-like (DNA-binding domain)"/>
    <property type="match status" value="1"/>
</dbReference>
<evidence type="ECO:0000313" key="8">
    <source>
        <dbReference type="Proteomes" id="UP000244893"/>
    </source>
</evidence>
<dbReference type="OrthoDB" id="1121111at2"/>
<dbReference type="EMBL" id="QEOP01000002">
    <property type="protein sequence ID" value="PVZ94156.1"/>
    <property type="molecule type" value="Genomic_DNA"/>
</dbReference>
<feature type="zinc finger region" description="dksA C4-type" evidence="4">
    <location>
        <begin position="87"/>
        <end position="111"/>
    </location>
</feature>
<evidence type="ECO:0000256" key="1">
    <source>
        <dbReference type="ARBA" id="ARBA00022723"/>
    </source>
</evidence>
<evidence type="ECO:0000259" key="6">
    <source>
        <dbReference type="Pfam" id="PF01258"/>
    </source>
</evidence>
<feature type="region of interest" description="Disordered" evidence="5">
    <location>
        <begin position="35"/>
        <end position="54"/>
    </location>
</feature>
<dbReference type="GO" id="GO:0008270">
    <property type="term" value="F:zinc ion binding"/>
    <property type="evidence" value="ECO:0007669"/>
    <property type="project" value="UniProtKB-KW"/>
</dbReference>
<dbReference type="InterPro" id="IPR000962">
    <property type="entry name" value="Znf_DskA_TraR"/>
</dbReference>
<evidence type="ECO:0000256" key="2">
    <source>
        <dbReference type="ARBA" id="ARBA00022771"/>
    </source>
</evidence>
<dbReference type="Pfam" id="PF01258">
    <property type="entry name" value="zf-dskA_traR"/>
    <property type="match status" value="1"/>
</dbReference>
<keyword evidence="8" id="KW-1185">Reference proteome</keyword>
<evidence type="ECO:0000256" key="4">
    <source>
        <dbReference type="PROSITE-ProRule" id="PRU00510"/>
    </source>
</evidence>
<proteinExistence type="predicted"/>
<dbReference type="Proteomes" id="UP000244893">
    <property type="component" value="Unassembled WGS sequence"/>
</dbReference>
<name>A0A2V1HNI8_9MICO</name>
<evidence type="ECO:0000256" key="3">
    <source>
        <dbReference type="ARBA" id="ARBA00022833"/>
    </source>
</evidence>
<keyword evidence="1" id="KW-0479">Metal-binding</keyword>
<dbReference type="AlphaFoldDB" id="A0A2V1HNI8"/>